<dbReference type="EMBL" id="WHYR01000009">
    <property type="protein sequence ID" value="MQL51574.1"/>
    <property type="molecule type" value="Genomic_DNA"/>
</dbReference>
<proteinExistence type="predicted"/>
<dbReference type="InterPro" id="IPR011437">
    <property type="entry name" value="DUF1540"/>
</dbReference>
<dbReference type="RefSeq" id="WP_152945505.1">
    <property type="nucleotide sequence ID" value="NZ_WHYR01000009.1"/>
</dbReference>
<name>A0A6N7INN1_9FIRM</name>
<keyword evidence="3" id="KW-1185">Reference proteome</keyword>
<feature type="domain" description="DUF1540" evidence="1">
    <location>
        <begin position="5"/>
        <end position="48"/>
    </location>
</feature>
<organism evidence="2 3">
    <name type="scientific">Desulfofundulus thermobenzoicus</name>
    <dbReference type="NCBI Taxonomy" id="29376"/>
    <lineage>
        <taxon>Bacteria</taxon>
        <taxon>Bacillati</taxon>
        <taxon>Bacillota</taxon>
        <taxon>Clostridia</taxon>
        <taxon>Eubacteriales</taxon>
        <taxon>Peptococcaceae</taxon>
        <taxon>Desulfofundulus</taxon>
    </lineage>
</organism>
<reference evidence="2 3" key="1">
    <citation type="submission" date="2019-10" db="EMBL/GenBank/DDBJ databases">
        <title>Comparative genomics of sulfur disproportionating microorganisms.</title>
        <authorList>
            <person name="Ward L.M."/>
            <person name="Bertran E."/>
            <person name="Johnston D."/>
        </authorList>
    </citation>
    <scope>NUCLEOTIDE SEQUENCE [LARGE SCALE GENOMIC DNA]</scope>
    <source>
        <strain evidence="2 3">DSM 14055</strain>
    </source>
</reference>
<evidence type="ECO:0000313" key="2">
    <source>
        <dbReference type="EMBL" id="MQL51574.1"/>
    </source>
</evidence>
<protein>
    <submittedName>
        <fullName evidence="2">DUF1540 domain-containing protein</fullName>
    </submittedName>
</protein>
<dbReference type="AlphaFoldDB" id="A0A6N7INN1"/>
<comment type="caution">
    <text evidence="2">The sequence shown here is derived from an EMBL/GenBank/DDBJ whole genome shotgun (WGS) entry which is preliminary data.</text>
</comment>
<dbReference type="OrthoDB" id="1684758at2"/>
<evidence type="ECO:0000259" key="1">
    <source>
        <dbReference type="Pfam" id="PF07561"/>
    </source>
</evidence>
<dbReference type="Proteomes" id="UP000441717">
    <property type="component" value="Unassembled WGS sequence"/>
</dbReference>
<accession>A0A6N7INN1</accession>
<gene>
    <name evidence="2" type="ORF">GFC01_04720</name>
</gene>
<dbReference type="Pfam" id="PF07561">
    <property type="entry name" value="DUF1540"/>
    <property type="match status" value="1"/>
</dbReference>
<evidence type="ECO:0000313" key="3">
    <source>
        <dbReference type="Proteomes" id="UP000441717"/>
    </source>
</evidence>
<sequence>MEQRIKCLVEECVYNDCRRRICRAPAIEVRASGDRAVYTADGCKCHTFKPRP</sequence>